<name>A0A7H4MNN0_KLEVA</name>
<reference evidence="1 2" key="1">
    <citation type="submission" date="2018-06" db="EMBL/GenBank/DDBJ databases">
        <authorList>
            <consortium name="Pathogen Informatics"/>
            <person name="Doyle S."/>
        </authorList>
    </citation>
    <scope>NUCLEOTIDE SEQUENCE [LARGE SCALE GENOMIC DNA]</scope>
    <source>
        <strain evidence="1 2">NCTC9177</strain>
    </source>
</reference>
<dbReference type="AlphaFoldDB" id="A0A7H4MNN0"/>
<dbReference type="EMBL" id="UGKR01000003">
    <property type="protein sequence ID" value="STS91930.1"/>
    <property type="molecule type" value="Genomic_DNA"/>
</dbReference>
<evidence type="ECO:0000313" key="1">
    <source>
        <dbReference type="EMBL" id="STS91930.1"/>
    </source>
</evidence>
<comment type="caution">
    <text evidence="1">The sequence shown here is derived from an EMBL/GenBank/DDBJ whole genome shotgun (WGS) entry which is preliminary data.</text>
</comment>
<evidence type="ECO:0000313" key="2">
    <source>
        <dbReference type="Proteomes" id="UP000254545"/>
    </source>
</evidence>
<organism evidence="1 2">
    <name type="scientific">Klebsiella variicola</name>
    <dbReference type="NCBI Taxonomy" id="244366"/>
    <lineage>
        <taxon>Bacteria</taxon>
        <taxon>Pseudomonadati</taxon>
        <taxon>Pseudomonadota</taxon>
        <taxon>Gammaproteobacteria</taxon>
        <taxon>Enterobacterales</taxon>
        <taxon>Enterobacteriaceae</taxon>
        <taxon>Klebsiella/Raoultella group</taxon>
        <taxon>Klebsiella</taxon>
        <taxon>Klebsiella pneumoniae complex</taxon>
    </lineage>
</organism>
<dbReference type="Proteomes" id="UP000254545">
    <property type="component" value="Unassembled WGS sequence"/>
</dbReference>
<gene>
    <name evidence="1" type="ORF">NCTC9177_05857</name>
</gene>
<accession>A0A7H4MNN0</accession>
<proteinExistence type="predicted"/>
<sequence>MVKLDTYMNSNIDQLKEKMLKVNSPNEKLINDAQKFVLERFSPDKTYLAEFELYEDFLDKDYLKNADSK</sequence>
<protein>
    <submittedName>
        <fullName evidence="1">Uncharacterized protein</fullName>
    </submittedName>
</protein>